<evidence type="ECO:0000313" key="1">
    <source>
        <dbReference type="EMBL" id="VDM09974.1"/>
    </source>
</evidence>
<keyword evidence="2" id="KW-1185">Reference proteome</keyword>
<proteinExistence type="predicted"/>
<evidence type="ECO:0000313" key="2">
    <source>
        <dbReference type="Proteomes" id="UP000270924"/>
    </source>
</evidence>
<organism evidence="1 2">
    <name type="scientific">Wuchereria bancrofti</name>
    <dbReference type="NCBI Taxonomy" id="6293"/>
    <lineage>
        <taxon>Eukaryota</taxon>
        <taxon>Metazoa</taxon>
        <taxon>Ecdysozoa</taxon>
        <taxon>Nematoda</taxon>
        <taxon>Chromadorea</taxon>
        <taxon>Rhabditida</taxon>
        <taxon>Spirurina</taxon>
        <taxon>Spiruromorpha</taxon>
        <taxon>Filarioidea</taxon>
        <taxon>Onchocercidae</taxon>
        <taxon>Wuchereria</taxon>
    </lineage>
</organism>
<dbReference type="EMBL" id="UYWW01001121">
    <property type="protein sequence ID" value="VDM09974.1"/>
    <property type="molecule type" value="Genomic_DNA"/>
</dbReference>
<dbReference type="Proteomes" id="UP000270924">
    <property type="component" value="Unassembled WGS sequence"/>
</dbReference>
<sequence>MFGKSFTWSVFARLAALRFGFRSHTLTAGVCV</sequence>
<name>A0A3P7E1I8_WUCBA</name>
<dbReference type="InParanoid" id="A0A3P7E1I8"/>
<accession>A0A3P7E1I8</accession>
<reference evidence="1 2" key="1">
    <citation type="submission" date="2018-11" db="EMBL/GenBank/DDBJ databases">
        <authorList>
            <consortium name="Pathogen Informatics"/>
        </authorList>
    </citation>
    <scope>NUCLEOTIDE SEQUENCE [LARGE SCALE GENOMIC DNA]</scope>
</reference>
<gene>
    <name evidence="1" type="ORF">WBA_LOCUS3360</name>
</gene>
<protein>
    <submittedName>
        <fullName evidence="1">Uncharacterized protein</fullName>
    </submittedName>
</protein>
<dbReference type="AlphaFoldDB" id="A0A3P7E1I8"/>